<gene>
    <name evidence="2" type="ORF">PHYSODRAFT_305273</name>
</gene>
<evidence type="ECO:0000256" key="1">
    <source>
        <dbReference type="SAM" id="MobiDB-lite"/>
    </source>
</evidence>
<dbReference type="AlphaFoldDB" id="G5A2L7"/>
<proteinExistence type="predicted"/>
<evidence type="ECO:0000313" key="2">
    <source>
        <dbReference type="EMBL" id="EGZ09907.1"/>
    </source>
</evidence>
<reference evidence="2 3" key="1">
    <citation type="journal article" date="2006" name="Science">
        <title>Phytophthora genome sequences uncover evolutionary origins and mechanisms of pathogenesis.</title>
        <authorList>
            <person name="Tyler B.M."/>
            <person name="Tripathy S."/>
            <person name="Zhang X."/>
            <person name="Dehal P."/>
            <person name="Jiang R.H."/>
            <person name="Aerts A."/>
            <person name="Arredondo F.D."/>
            <person name="Baxter L."/>
            <person name="Bensasson D."/>
            <person name="Beynon J.L."/>
            <person name="Chapman J."/>
            <person name="Damasceno C.M."/>
            <person name="Dorrance A.E."/>
            <person name="Dou D."/>
            <person name="Dickerman A.W."/>
            <person name="Dubchak I.L."/>
            <person name="Garbelotto M."/>
            <person name="Gijzen M."/>
            <person name="Gordon S.G."/>
            <person name="Govers F."/>
            <person name="Grunwald N.J."/>
            <person name="Huang W."/>
            <person name="Ivors K.L."/>
            <person name="Jones R.W."/>
            <person name="Kamoun S."/>
            <person name="Krampis K."/>
            <person name="Lamour K.H."/>
            <person name="Lee M.K."/>
            <person name="McDonald W.H."/>
            <person name="Medina M."/>
            <person name="Meijer H.J."/>
            <person name="Nordberg E.K."/>
            <person name="Maclean D.J."/>
            <person name="Ospina-Giraldo M.D."/>
            <person name="Morris P.F."/>
            <person name="Phuntumart V."/>
            <person name="Putnam N.H."/>
            <person name="Rash S."/>
            <person name="Rose J.K."/>
            <person name="Sakihama Y."/>
            <person name="Salamov A.A."/>
            <person name="Savidor A."/>
            <person name="Scheuring C.F."/>
            <person name="Smith B.M."/>
            <person name="Sobral B.W."/>
            <person name="Terry A."/>
            <person name="Torto-Alalibo T.A."/>
            <person name="Win J."/>
            <person name="Xu Z."/>
            <person name="Zhang H."/>
            <person name="Grigoriev I.V."/>
            <person name="Rokhsar D.S."/>
            <person name="Boore J.L."/>
        </authorList>
    </citation>
    <scope>NUCLEOTIDE SEQUENCE [LARGE SCALE GENOMIC DNA]</scope>
    <source>
        <strain evidence="2 3">P6497</strain>
    </source>
</reference>
<dbReference type="InParanoid" id="G5A2L7"/>
<accession>G5A2L7</accession>
<feature type="region of interest" description="Disordered" evidence="1">
    <location>
        <begin position="192"/>
        <end position="214"/>
    </location>
</feature>
<dbReference type="RefSeq" id="XP_009534768.1">
    <property type="nucleotide sequence ID" value="XM_009536473.1"/>
</dbReference>
<sequence>MDLYLNVIAASNEQQFSRHSIRDAKITAAIMASAAFLAFRSKVIDITNEVVPHLNVSPTSFLLYDDNDERDDAVVEMNQAVTMRTIAKHRRVARVRPSQRCTSIRPPHHKLLQAPFCTCPGWGRQKMKIRGANHHPALAVYGVRRLFKSKHAVVGELIASCDLQFSKETEVSVEGDVAVEFRGLQNVDDTTLRSLPNHSDDSIQATSSSSLEMADMRGSDHAAVLARTTH</sequence>
<protein>
    <submittedName>
        <fullName evidence="2">Uncharacterized protein</fullName>
    </submittedName>
</protein>
<dbReference type="Proteomes" id="UP000002640">
    <property type="component" value="Unassembled WGS sequence"/>
</dbReference>
<dbReference type="KEGG" id="psoj:PHYSODRAFT_305273"/>
<keyword evidence="3" id="KW-1185">Reference proteome</keyword>
<dbReference type="EMBL" id="JH159159">
    <property type="protein sequence ID" value="EGZ09907.1"/>
    <property type="molecule type" value="Genomic_DNA"/>
</dbReference>
<organism evidence="2 3">
    <name type="scientific">Phytophthora sojae (strain P6497)</name>
    <name type="common">Soybean stem and root rot agent</name>
    <name type="synonym">Phytophthora megasperma f. sp. glycines</name>
    <dbReference type="NCBI Taxonomy" id="1094619"/>
    <lineage>
        <taxon>Eukaryota</taxon>
        <taxon>Sar</taxon>
        <taxon>Stramenopiles</taxon>
        <taxon>Oomycota</taxon>
        <taxon>Peronosporomycetes</taxon>
        <taxon>Peronosporales</taxon>
        <taxon>Peronosporaceae</taxon>
        <taxon>Phytophthora</taxon>
    </lineage>
</organism>
<name>G5A2L7_PHYSP</name>
<evidence type="ECO:0000313" key="3">
    <source>
        <dbReference type="Proteomes" id="UP000002640"/>
    </source>
</evidence>
<dbReference type="GeneID" id="20642536"/>